<evidence type="ECO:0000313" key="3">
    <source>
        <dbReference type="Proteomes" id="UP001054945"/>
    </source>
</evidence>
<proteinExistence type="predicted"/>
<dbReference type="EMBL" id="BPLR01020920">
    <property type="protein sequence ID" value="GIX83974.1"/>
    <property type="molecule type" value="Genomic_DNA"/>
</dbReference>
<gene>
    <name evidence="2" type="ORF">CEXT_658861</name>
</gene>
<feature type="region of interest" description="Disordered" evidence="1">
    <location>
        <begin position="130"/>
        <end position="154"/>
    </location>
</feature>
<protein>
    <submittedName>
        <fullName evidence="2">Uncharacterized protein</fullName>
    </submittedName>
</protein>
<dbReference type="AlphaFoldDB" id="A0AAV4NI10"/>
<evidence type="ECO:0000313" key="2">
    <source>
        <dbReference type="EMBL" id="GIX83974.1"/>
    </source>
</evidence>
<evidence type="ECO:0000256" key="1">
    <source>
        <dbReference type="SAM" id="MobiDB-lite"/>
    </source>
</evidence>
<reference evidence="2 3" key="1">
    <citation type="submission" date="2021-06" db="EMBL/GenBank/DDBJ databases">
        <title>Caerostris extrusa draft genome.</title>
        <authorList>
            <person name="Kono N."/>
            <person name="Arakawa K."/>
        </authorList>
    </citation>
    <scope>NUCLEOTIDE SEQUENCE [LARGE SCALE GENOMIC DNA]</scope>
</reference>
<name>A0AAV4NI10_CAEEX</name>
<feature type="compositionally biased region" description="Basic residues" evidence="1">
    <location>
        <begin position="145"/>
        <end position="154"/>
    </location>
</feature>
<organism evidence="2 3">
    <name type="scientific">Caerostris extrusa</name>
    <name type="common">Bark spider</name>
    <name type="synonym">Caerostris bankana</name>
    <dbReference type="NCBI Taxonomy" id="172846"/>
    <lineage>
        <taxon>Eukaryota</taxon>
        <taxon>Metazoa</taxon>
        <taxon>Ecdysozoa</taxon>
        <taxon>Arthropoda</taxon>
        <taxon>Chelicerata</taxon>
        <taxon>Arachnida</taxon>
        <taxon>Araneae</taxon>
        <taxon>Araneomorphae</taxon>
        <taxon>Entelegynae</taxon>
        <taxon>Araneoidea</taxon>
        <taxon>Araneidae</taxon>
        <taxon>Caerostris</taxon>
    </lineage>
</organism>
<sequence length="154" mass="17223">MTAPNGMKIRRRFFPPNHKGGQPTAPSRQQEIQAGYSGHKNSQISKEIKKKSRKNASRQRSGYRQDSREPEYLYCSTRGTYPGNGESFASKASTDQALISEAVAREVEKNLPAMAIAQAQTPTYAEMATLRAKRTRQQGPQQKGTKQKVARNRP</sequence>
<comment type="caution">
    <text evidence="2">The sequence shown here is derived from an EMBL/GenBank/DDBJ whole genome shotgun (WGS) entry which is preliminary data.</text>
</comment>
<dbReference type="Proteomes" id="UP001054945">
    <property type="component" value="Unassembled WGS sequence"/>
</dbReference>
<feature type="compositionally biased region" description="Basic residues" evidence="1">
    <location>
        <begin position="48"/>
        <end position="57"/>
    </location>
</feature>
<keyword evidence="3" id="KW-1185">Reference proteome</keyword>
<feature type="region of interest" description="Disordered" evidence="1">
    <location>
        <begin position="1"/>
        <end position="93"/>
    </location>
</feature>
<accession>A0AAV4NI10</accession>